<comment type="subcellular location">
    <subcellularLocation>
        <location evidence="1 12">Cell outer membrane</location>
        <topology evidence="1 12">Multi-pass membrane protein</topology>
    </subcellularLocation>
</comment>
<evidence type="ECO:0000256" key="3">
    <source>
        <dbReference type="ARBA" id="ARBA00022452"/>
    </source>
</evidence>
<evidence type="ECO:0000256" key="11">
    <source>
        <dbReference type="ARBA" id="ARBA00023237"/>
    </source>
</evidence>
<dbReference type="Pfam" id="PF00593">
    <property type="entry name" value="TonB_dep_Rec_b-barrel"/>
    <property type="match status" value="1"/>
</dbReference>
<comment type="caution">
    <text evidence="18">The sequence shown here is derived from an EMBL/GenBank/DDBJ whole genome shotgun (WGS) entry which is preliminary data.</text>
</comment>
<evidence type="ECO:0000256" key="1">
    <source>
        <dbReference type="ARBA" id="ARBA00004571"/>
    </source>
</evidence>
<dbReference type="PANTHER" id="PTHR32552:SF81">
    <property type="entry name" value="TONB-DEPENDENT OUTER MEMBRANE RECEPTOR"/>
    <property type="match status" value="1"/>
</dbReference>
<evidence type="ECO:0000256" key="7">
    <source>
        <dbReference type="ARBA" id="ARBA00023004"/>
    </source>
</evidence>
<feature type="domain" description="TonB-dependent receptor plug" evidence="17">
    <location>
        <begin position="41"/>
        <end position="145"/>
    </location>
</feature>
<keyword evidence="10 12" id="KW-0472">Membrane</keyword>
<evidence type="ECO:0000256" key="10">
    <source>
        <dbReference type="ARBA" id="ARBA00023136"/>
    </source>
</evidence>
<dbReference type="InterPro" id="IPR010917">
    <property type="entry name" value="TonB_rcpt_CS"/>
</dbReference>
<evidence type="ECO:0000256" key="8">
    <source>
        <dbReference type="ARBA" id="ARBA00023065"/>
    </source>
</evidence>
<evidence type="ECO:0000256" key="12">
    <source>
        <dbReference type="PROSITE-ProRule" id="PRU01360"/>
    </source>
</evidence>
<evidence type="ECO:0000256" key="14">
    <source>
        <dbReference type="RuleBase" id="RU003357"/>
    </source>
</evidence>
<dbReference type="SUPFAM" id="SSF56935">
    <property type="entry name" value="Porins"/>
    <property type="match status" value="1"/>
</dbReference>
<keyword evidence="19" id="KW-1185">Reference proteome</keyword>
<keyword evidence="3 12" id="KW-1134">Transmembrane beta strand</keyword>
<evidence type="ECO:0000256" key="5">
    <source>
        <dbReference type="ARBA" id="ARBA00022692"/>
    </source>
</evidence>
<name>A0ABV9JM44_9GAMM</name>
<feature type="short sequence motif" description="TonB C-terminal box" evidence="13">
    <location>
        <begin position="674"/>
        <end position="691"/>
    </location>
</feature>
<evidence type="ECO:0000313" key="18">
    <source>
        <dbReference type="EMBL" id="MFC4655285.1"/>
    </source>
</evidence>
<dbReference type="Proteomes" id="UP001595962">
    <property type="component" value="Unassembled WGS sequence"/>
</dbReference>
<evidence type="ECO:0000313" key="19">
    <source>
        <dbReference type="Proteomes" id="UP001595962"/>
    </source>
</evidence>
<keyword evidence="7" id="KW-0408">Iron</keyword>
<dbReference type="RefSeq" id="WP_377333751.1">
    <property type="nucleotide sequence ID" value="NZ_JBHSGB010000010.1"/>
</dbReference>
<dbReference type="EMBL" id="JBHSGB010000010">
    <property type="protein sequence ID" value="MFC4655285.1"/>
    <property type="molecule type" value="Genomic_DNA"/>
</dbReference>
<accession>A0ABV9JM44</accession>
<dbReference type="InterPro" id="IPR036942">
    <property type="entry name" value="Beta-barrel_TonB_sf"/>
</dbReference>
<keyword evidence="4" id="KW-0410">Iron transport</keyword>
<evidence type="ECO:0000256" key="6">
    <source>
        <dbReference type="ARBA" id="ARBA00022729"/>
    </source>
</evidence>
<feature type="domain" description="TonB-dependent receptor-like beta-barrel" evidence="16">
    <location>
        <begin position="233"/>
        <end position="648"/>
    </location>
</feature>
<evidence type="ECO:0000259" key="16">
    <source>
        <dbReference type="Pfam" id="PF00593"/>
    </source>
</evidence>
<keyword evidence="8" id="KW-0406">Ion transport</keyword>
<proteinExistence type="inferred from homology"/>
<keyword evidence="18" id="KW-0675">Receptor</keyword>
<keyword evidence="2 12" id="KW-0813">Transport</keyword>
<feature type="signal peptide" evidence="15">
    <location>
        <begin position="1"/>
        <end position="21"/>
    </location>
</feature>
<dbReference type="PANTHER" id="PTHR32552">
    <property type="entry name" value="FERRICHROME IRON RECEPTOR-RELATED"/>
    <property type="match status" value="1"/>
</dbReference>
<evidence type="ECO:0000259" key="17">
    <source>
        <dbReference type="Pfam" id="PF07715"/>
    </source>
</evidence>
<comment type="similarity">
    <text evidence="12 14">Belongs to the TonB-dependent receptor family.</text>
</comment>
<evidence type="ECO:0000256" key="2">
    <source>
        <dbReference type="ARBA" id="ARBA00022448"/>
    </source>
</evidence>
<evidence type="ECO:0000256" key="13">
    <source>
        <dbReference type="PROSITE-ProRule" id="PRU10144"/>
    </source>
</evidence>
<keyword evidence="11 12" id="KW-0998">Cell outer membrane</keyword>
<dbReference type="PROSITE" id="PS01156">
    <property type="entry name" value="TONB_DEPENDENT_REC_2"/>
    <property type="match status" value="1"/>
</dbReference>
<keyword evidence="6 15" id="KW-0732">Signal</keyword>
<dbReference type="Pfam" id="PF07715">
    <property type="entry name" value="Plug"/>
    <property type="match status" value="1"/>
</dbReference>
<evidence type="ECO:0000256" key="15">
    <source>
        <dbReference type="SAM" id="SignalP"/>
    </source>
</evidence>
<reference evidence="19" key="1">
    <citation type="journal article" date="2019" name="Int. J. Syst. Evol. Microbiol.">
        <title>The Global Catalogue of Microorganisms (GCM) 10K type strain sequencing project: providing services to taxonomists for standard genome sequencing and annotation.</title>
        <authorList>
            <consortium name="The Broad Institute Genomics Platform"/>
            <consortium name="The Broad Institute Genome Sequencing Center for Infectious Disease"/>
            <person name="Wu L."/>
            <person name="Ma J."/>
        </authorList>
    </citation>
    <scope>NUCLEOTIDE SEQUENCE [LARGE SCALE GENOMIC DNA]</scope>
    <source>
        <strain evidence="19">DT28</strain>
    </source>
</reference>
<dbReference type="PROSITE" id="PS52016">
    <property type="entry name" value="TONB_DEPENDENT_REC_3"/>
    <property type="match status" value="1"/>
</dbReference>
<feature type="chain" id="PRO_5047460798" evidence="15">
    <location>
        <begin position="22"/>
        <end position="691"/>
    </location>
</feature>
<organism evidence="18 19">
    <name type="scientific">Rheinheimera marina</name>
    <dbReference type="NCBI Taxonomy" id="1774958"/>
    <lineage>
        <taxon>Bacteria</taxon>
        <taxon>Pseudomonadati</taxon>
        <taxon>Pseudomonadota</taxon>
        <taxon>Gammaproteobacteria</taxon>
        <taxon>Chromatiales</taxon>
        <taxon>Chromatiaceae</taxon>
        <taxon>Rheinheimera</taxon>
    </lineage>
</organism>
<evidence type="ECO:0000256" key="4">
    <source>
        <dbReference type="ARBA" id="ARBA00022496"/>
    </source>
</evidence>
<gene>
    <name evidence="18" type="ORF">ACFO3I_09715</name>
</gene>
<evidence type="ECO:0000256" key="9">
    <source>
        <dbReference type="ARBA" id="ARBA00023077"/>
    </source>
</evidence>
<keyword evidence="5 12" id="KW-0812">Transmembrane</keyword>
<keyword evidence="9 14" id="KW-0798">TonB box</keyword>
<dbReference type="InterPro" id="IPR012910">
    <property type="entry name" value="Plug_dom"/>
</dbReference>
<protein>
    <submittedName>
        <fullName evidence="18">TonB-dependent receptor</fullName>
    </submittedName>
</protein>
<dbReference type="Gene3D" id="2.40.170.20">
    <property type="entry name" value="TonB-dependent receptor, beta-barrel domain"/>
    <property type="match status" value="1"/>
</dbReference>
<dbReference type="InterPro" id="IPR000531">
    <property type="entry name" value="Beta-barrel_TonB"/>
</dbReference>
<dbReference type="InterPro" id="IPR039426">
    <property type="entry name" value="TonB-dep_rcpt-like"/>
</dbReference>
<sequence length="691" mass="78186">MRRLSRLFIALSAVSCAFVQADDSVVETIEVKGDFRSQQLNKIPGSIAVFTDADMQRQNAQHLDDLLQQAANLNFSAGASRGRFLQVRGVGERSEFVDSINPSVGVLIDGIDYSILGVSSLFDLEQVEVFRGPEATRFGANAMAGMLNLQSRRADFDPSGELAATFANYDSLQLSAAYGQGLTDKLAFRLAVDHQQSDGFIDNNYLQRDDTNNIDETTAKLALRYLATEQLTLDWVTHWRDLDNGYDAFSLDRNRTTLSDQPGQDQQRSQGSMLSADYSGFGFARLFSQLSYLNADTDYGFDEDWSYDGIHPDGYSTTDRYLRDRSHWSAEQRLVSSTDRHWVAGWYHSQQKTDLERQYWDWDAWAPAQFFSHFERKNSALFGELSLALASDLELTLGGRAERYQDQYSDSKGITRQDDDWMFGGKASLSYQLSDRASLYGLVSQGYKAGGVNGEALGKADATGSAALADYLRERASFAPETLLNTEFGVKASNAEQTLVSRVALFAMWRDDMQVNSWVTRDQMFIGFIDNAASGRNYGLELESRYQFRPDWTLYGTLGLLRSEIRGFITEEGVDKTGRDQAHAPDYQYQLGSEWLLAERWSLNLALQSKAAFYYSDSHDAKSDQMHLVNLRLQYQLDQWQFALWSRNALNEDYGVRGFYFGNDPRDGYAEHTYEQLGEPRRLGVSARYQF</sequence>